<dbReference type="EMBL" id="QXFZ01002029">
    <property type="protein sequence ID" value="KAE9081709.1"/>
    <property type="molecule type" value="Genomic_DNA"/>
</dbReference>
<dbReference type="AlphaFoldDB" id="A0A6A3YSL9"/>
<evidence type="ECO:0000256" key="1">
    <source>
        <dbReference type="SAM" id="Phobius"/>
    </source>
</evidence>
<protein>
    <submittedName>
        <fullName evidence="7">Uncharacterized protein</fullName>
    </submittedName>
</protein>
<comment type="caution">
    <text evidence="7">The sequence shown here is derived from an EMBL/GenBank/DDBJ whole genome shotgun (WGS) entry which is preliminary data.</text>
</comment>
<evidence type="ECO:0000313" key="11">
    <source>
        <dbReference type="Proteomes" id="UP000437068"/>
    </source>
</evidence>
<dbReference type="Proteomes" id="UP000476176">
    <property type="component" value="Unassembled WGS sequence"/>
</dbReference>
<name>A0A6A3YSL9_9STRA</name>
<dbReference type="Proteomes" id="UP000441208">
    <property type="component" value="Unassembled WGS sequence"/>
</dbReference>
<dbReference type="EMBL" id="QXGC01000732">
    <property type="protein sequence ID" value="KAE9222908.1"/>
    <property type="molecule type" value="Genomic_DNA"/>
</dbReference>
<keyword evidence="1" id="KW-0812">Transmembrane</keyword>
<evidence type="ECO:0000313" key="9">
    <source>
        <dbReference type="Proteomes" id="UP000429523"/>
    </source>
</evidence>
<dbReference type="Proteomes" id="UP000488956">
    <property type="component" value="Unassembled WGS sequence"/>
</dbReference>
<evidence type="ECO:0000313" key="15">
    <source>
        <dbReference type="Proteomes" id="UP000488956"/>
    </source>
</evidence>
<dbReference type="Proteomes" id="UP000433483">
    <property type="component" value="Unassembled WGS sequence"/>
</dbReference>
<evidence type="ECO:0000313" key="10">
    <source>
        <dbReference type="Proteomes" id="UP000433483"/>
    </source>
</evidence>
<dbReference type="EMBL" id="QXGE01000723">
    <property type="protein sequence ID" value="KAE9305057.1"/>
    <property type="molecule type" value="Genomic_DNA"/>
</dbReference>
<dbReference type="EMBL" id="QXGF01001630">
    <property type="protein sequence ID" value="KAE8928751.1"/>
    <property type="molecule type" value="Genomic_DNA"/>
</dbReference>
<reference evidence="9 10" key="1">
    <citation type="submission" date="2018-08" db="EMBL/GenBank/DDBJ databases">
        <title>Genomic investigation of the strawberry pathogen Phytophthora fragariae indicates pathogenicity is determined by transcriptional variation in three key races.</title>
        <authorList>
            <person name="Adams T.M."/>
            <person name="Armitage A.D."/>
            <person name="Sobczyk M.K."/>
            <person name="Bates H.J."/>
            <person name="Dunwell J.M."/>
            <person name="Nellist C.F."/>
            <person name="Harrison R.J."/>
        </authorList>
    </citation>
    <scope>NUCLEOTIDE SEQUENCE [LARGE SCALE GENOMIC DNA]</scope>
    <source>
        <strain evidence="8 11">A4</strain>
        <strain evidence="7 12">BC-1</strain>
        <strain evidence="6 14">BC-23</strain>
        <strain evidence="5 10">NOV-27</strain>
        <strain evidence="3 13">NOV-71</strain>
        <strain evidence="2 9">NOV-9</strain>
        <strain evidence="4 15">ONT-3</strain>
    </source>
</reference>
<dbReference type="EMBL" id="QXFX01001557">
    <property type="protein sequence ID" value="KAE9088328.1"/>
    <property type="molecule type" value="Genomic_DNA"/>
</dbReference>
<proteinExistence type="predicted"/>
<dbReference type="EMBL" id="QXGD01000810">
    <property type="protein sequence ID" value="KAE9223810.1"/>
    <property type="molecule type" value="Genomic_DNA"/>
</dbReference>
<dbReference type="Proteomes" id="UP000429523">
    <property type="component" value="Unassembled WGS sequence"/>
</dbReference>
<evidence type="ECO:0000313" key="2">
    <source>
        <dbReference type="EMBL" id="KAE8928751.1"/>
    </source>
</evidence>
<evidence type="ECO:0000313" key="5">
    <source>
        <dbReference type="EMBL" id="KAE9205370.1"/>
    </source>
</evidence>
<evidence type="ECO:0000313" key="6">
    <source>
        <dbReference type="EMBL" id="KAE9222908.1"/>
    </source>
</evidence>
<organism evidence="7 12">
    <name type="scientific">Phytophthora fragariae</name>
    <dbReference type="NCBI Taxonomy" id="53985"/>
    <lineage>
        <taxon>Eukaryota</taxon>
        <taxon>Sar</taxon>
        <taxon>Stramenopiles</taxon>
        <taxon>Oomycota</taxon>
        <taxon>Peronosporomycetes</taxon>
        <taxon>Peronosporales</taxon>
        <taxon>Peronosporaceae</taxon>
        <taxon>Phytophthora</taxon>
    </lineage>
</organism>
<evidence type="ECO:0000313" key="7">
    <source>
        <dbReference type="EMBL" id="KAE9223810.1"/>
    </source>
</evidence>
<dbReference type="Proteomes" id="UP000437068">
    <property type="component" value="Unassembled WGS sequence"/>
</dbReference>
<accession>A0A6A3YSL9</accession>
<evidence type="ECO:0000313" key="14">
    <source>
        <dbReference type="Proteomes" id="UP000476176"/>
    </source>
</evidence>
<evidence type="ECO:0000313" key="8">
    <source>
        <dbReference type="EMBL" id="KAE9305057.1"/>
    </source>
</evidence>
<sequence>MGLAKGWQSVRSRAPSARIDAYLVWILAIVQFSATSQASLKSTRALQHLYEPLWPTRLPCKTGDESGGAVKSHVTNTSRIQRYRRLRAASFSEWLH</sequence>
<keyword evidence="10" id="KW-1185">Reference proteome</keyword>
<evidence type="ECO:0000313" key="3">
    <source>
        <dbReference type="EMBL" id="KAE9081709.1"/>
    </source>
</evidence>
<keyword evidence="1" id="KW-0472">Membrane</keyword>
<evidence type="ECO:0000313" key="13">
    <source>
        <dbReference type="Proteomes" id="UP000441208"/>
    </source>
</evidence>
<gene>
    <name evidence="8" type="ORF">PF001_g12778</name>
    <name evidence="7" type="ORF">PF002_g14871</name>
    <name evidence="6" type="ORF">PF004_g12682</name>
    <name evidence="5" type="ORF">PF005_g13419</name>
    <name evidence="3" type="ORF">PF007_g22552</name>
    <name evidence="2" type="ORF">PF009_g21115</name>
    <name evidence="4" type="ORF">PF010_g19416</name>
</gene>
<evidence type="ECO:0000313" key="4">
    <source>
        <dbReference type="EMBL" id="KAE9088328.1"/>
    </source>
</evidence>
<dbReference type="EMBL" id="QXGB01000744">
    <property type="protein sequence ID" value="KAE9205370.1"/>
    <property type="molecule type" value="Genomic_DNA"/>
</dbReference>
<feature type="transmembrane region" description="Helical" evidence="1">
    <location>
        <begin position="21"/>
        <end position="40"/>
    </location>
</feature>
<keyword evidence="1" id="KW-1133">Transmembrane helix</keyword>
<dbReference type="Proteomes" id="UP000440367">
    <property type="component" value="Unassembled WGS sequence"/>
</dbReference>
<evidence type="ECO:0000313" key="12">
    <source>
        <dbReference type="Proteomes" id="UP000440367"/>
    </source>
</evidence>